<evidence type="ECO:0008006" key="3">
    <source>
        <dbReference type="Google" id="ProtNLM"/>
    </source>
</evidence>
<dbReference type="KEGG" id="bhl:Bache_1957"/>
<protein>
    <recommendedName>
        <fullName evidence="3">Toxin-antitoxin system antitoxin subunit</fullName>
    </recommendedName>
</protein>
<proteinExistence type="predicted"/>
<keyword evidence="2" id="KW-1185">Reference proteome</keyword>
<name>E6SQ76_BACT6</name>
<organism evidence="1 2">
    <name type="scientific">Bacteroides helcogenes (strain ATCC 35417 / DSM 20613 / JCM 6297 / CCUG 15421 / P 36-108)</name>
    <dbReference type="NCBI Taxonomy" id="693979"/>
    <lineage>
        <taxon>Bacteria</taxon>
        <taxon>Pseudomonadati</taxon>
        <taxon>Bacteroidota</taxon>
        <taxon>Bacteroidia</taxon>
        <taxon>Bacteroidales</taxon>
        <taxon>Bacteroidaceae</taxon>
        <taxon>Bacteroides</taxon>
    </lineage>
</organism>
<dbReference type="EMBL" id="CP002352">
    <property type="protein sequence ID" value="ADV43935.1"/>
    <property type="molecule type" value="Genomic_DNA"/>
</dbReference>
<dbReference type="RefSeq" id="WP_013547528.1">
    <property type="nucleotide sequence ID" value="NC_014933.1"/>
</dbReference>
<dbReference type="HOGENOM" id="CLU_132694_0_0_10"/>
<evidence type="ECO:0000313" key="2">
    <source>
        <dbReference type="Proteomes" id="UP000008630"/>
    </source>
</evidence>
<dbReference type="eggNOG" id="ENOG5032Z4K">
    <property type="taxonomic scope" value="Bacteria"/>
</dbReference>
<dbReference type="AlphaFoldDB" id="E6SQ76"/>
<gene>
    <name evidence="1" type="ordered locus">Bache_1957</name>
</gene>
<dbReference type="PATRIC" id="fig|693979.3.peg.2064"/>
<evidence type="ECO:0000313" key="1">
    <source>
        <dbReference type="EMBL" id="ADV43935.1"/>
    </source>
</evidence>
<accession>E6SQ76</accession>
<sequence length="160" mass="19093">MTERRQEIIERLQREFDVCDKHILRINEALEGLGVELPMSSVCYANLNTEQVRCVDQFIFRFSKLQDAMGAKIFRYILEYLDEDISSLPMRDILNRLERYRILPGAEEWTYIRELRNEISHDYPLQEADVVTILNELLSKVEVLFGIYHKLKNIYFGEDR</sequence>
<dbReference type="SUPFAM" id="SSF81593">
    <property type="entry name" value="Nucleotidyltransferase substrate binding subunit/domain"/>
    <property type="match status" value="1"/>
</dbReference>
<dbReference type="STRING" id="693979.Bache_1957"/>
<dbReference type="OrthoDB" id="13547at2"/>
<dbReference type="Proteomes" id="UP000008630">
    <property type="component" value="Chromosome"/>
</dbReference>
<reference key="1">
    <citation type="submission" date="2010-11" db="EMBL/GenBank/DDBJ databases">
        <title>The complete genome of Bacteroides helcogenes P 36-108.</title>
        <authorList>
            <consortium name="US DOE Joint Genome Institute (JGI-PGF)"/>
            <person name="Lucas S."/>
            <person name="Copeland A."/>
            <person name="Lapidus A."/>
            <person name="Bruce D."/>
            <person name="Goodwin L."/>
            <person name="Pitluck S."/>
            <person name="Kyrpides N."/>
            <person name="Mavromatis K."/>
            <person name="Ivanova N."/>
            <person name="Zeytun A."/>
            <person name="Brettin T."/>
            <person name="Detter J.C."/>
            <person name="Tapia R."/>
            <person name="Han C."/>
            <person name="Land M."/>
            <person name="Hauser L."/>
            <person name="Markowitz V."/>
            <person name="Cheng J.-F."/>
            <person name="Hugenholtz P."/>
            <person name="Woyke T."/>
            <person name="Wu D."/>
            <person name="Gronow S."/>
            <person name="Wellnitz S."/>
            <person name="Brambilla E."/>
            <person name="Klenk H.-P."/>
            <person name="Eisen J.A."/>
        </authorList>
    </citation>
    <scope>NUCLEOTIDE SEQUENCE</scope>
    <source>
        <strain>P 36-108</strain>
    </source>
</reference>
<reference evidence="1 2" key="2">
    <citation type="journal article" date="2011" name="Stand. Genomic Sci.">
        <title>Complete genome sequence of Bacteroides helcogenes type strain (P 36-108).</title>
        <authorList>
            <person name="Pati A."/>
            <person name="Gronow S."/>
            <person name="Zeytun A."/>
            <person name="Lapidus A."/>
            <person name="Nolan M."/>
            <person name="Hammon N."/>
            <person name="Deshpande S."/>
            <person name="Cheng J.F."/>
            <person name="Tapia R."/>
            <person name="Han C."/>
            <person name="Goodwin L."/>
            <person name="Pitluck S."/>
            <person name="Liolios K."/>
            <person name="Pagani I."/>
            <person name="Ivanova N."/>
            <person name="Mavromatis K."/>
            <person name="Chen A."/>
            <person name="Palaniappan K."/>
            <person name="Land M."/>
            <person name="Hauser L."/>
            <person name="Chang Y.J."/>
            <person name="Jeffries C.D."/>
            <person name="Detter J.C."/>
            <person name="Brambilla E."/>
            <person name="Rohde M."/>
            <person name="Goker M."/>
            <person name="Woyke T."/>
            <person name="Bristow J."/>
            <person name="Eisen J.A."/>
            <person name="Markowitz V."/>
            <person name="Hugenholtz P."/>
            <person name="Kyrpides N.C."/>
            <person name="Klenk H.P."/>
            <person name="Lucas S."/>
        </authorList>
    </citation>
    <scope>NUCLEOTIDE SEQUENCE [LARGE SCALE GENOMIC DNA]</scope>
    <source>
        <strain evidence="2">ATCC 35417 / DSM 20613 / JCM 6297 / CCUG 15421 / P 36-108</strain>
    </source>
</reference>
<dbReference type="Gene3D" id="1.20.120.330">
    <property type="entry name" value="Nucleotidyltransferases domain 2"/>
    <property type="match status" value="1"/>
</dbReference>